<dbReference type="AlphaFoldDB" id="A0A8D5AG87"/>
<dbReference type="NCBIfam" id="TIGR03368">
    <property type="entry name" value="cellulose_yhjU"/>
    <property type="match status" value="1"/>
</dbReference>
<evidence type="ECO:0000313" key="2">
    <source>
        <dbReference type="EMBL" id="BBL70123.1"/>
    </source>
</evidence>
<name>A0A8D5AG87_9GAMM</name>
<dbReference type="EMBL" id="AP019782">
    <property type="protein sequence ID" value="BBL70123.1"/>
    <property type="molecule type" value="Genomic_DNA"/>
</dbReference>
<feature type="transmembrane region" description="Helical" evidence="1">
    <location>
        <begin position="20"/>
        <end position="38"/>
    </location>
</feature>
<evidence type="ECO:0000313" key="3">
    <source>
        <dbReference type="Proteomes" id="UP000824988"/>
    </source>
</evidence>
<proteinExistence type="predicted"/>
<feature type="transmembrane region" description="Helical" evidence="1">
    <location>
        <begin position="45"/>
        <end position="61"/>
    </location>
</feature>
<accession>A0A8D5AG87</accession>
<dbReference type="Pfam" id="PF11658">
    <property type="entry name" value="CBP_BcsG"/>
    <property type="match status" value="1"/>
</dbReference>
<feature type="transmembrane region" description="Helical" evidence="1">
    <location>
        <begin position="93"/>
        <end position="112"/>
    </location>
</feature>
<evidence type="ECO:0008006" key="4">
    <source>
        <dbReference type="Google" id="ProtNLM"/>
    </source>
</evidence>
<keyword evidence="1" id="KW-1133">Transmembrane helix</keyword>
<dbReference type="RefSeq" id="WP_221048236.1">
    <property type="nucleotide sequence ID" value="NZ_AP019782.1"/>
</dbReference>
<sequence>MGIWNYYFIAKLALFLGKYIGFHLWENLAFAALLLLPAKNAWARWLRRLTALPAGVALLYYDSWLPPISRVMSQAANLESFSGAYLLELLGRFVNLQVLAAIAGLCLAAALLGRRLRLSSFVVVAIVAMPTLGKLNDASSTAAAMTAAAPAQCDKPDAGAAAQSPMASHFDGGDLSAGLQSFYNDESKRRVAFAKPAATPSFDVIVLHICSLAWDDLAYLNDDPKLLKRFDVLFKNFNSAASYSGPAAIRLLRGACGQQAHKGLYQPPQSQCGLFQGLAAAGLEPSLLLNHDGHFGDFLKDVQQSGGLNIAPLGPLGAAVHQRSFDDTPIYDDYDLLNRWWQKRQSQPAAPQALYYNTISLHDGNRLAGGKAVTNSLETFRPRVDKLLGDLDRFVTELEKSGRQAVVVFVPEHGAAIRGDAIQISGMREIPSPQITLVPVGVKFVGMKQPPASPLQITQPSSYLALSELLSRSVNQDPYALPSVDLAGYVKDLPITEFVAENEETAIVRTRAGYSMRTPDGAWMDFVQGK</sequence>
<dbReference type="InterPro" id="IPR017744">
    <property type="entry name" value="BcsG"/>
</dbReference>
<protein>
    <recommendedName>
        <fullName evidence="4">Cellulose biosynthesis protein BcsG</fullName>
    </recommendedName>
</protein>
<evidence type="ECO:0000256" key="1">
    <source>
        <dbReference type="SAM" id="Phobius"/>
    </source>
</evidence>
<dbReference type="KEGG" id="moz:MoryE10_07290"/>
<keyword evidence="1" id="KW-0812">Transmembrane</keyword>
<organism evidence="2 3">
    <name type="scientific">Methylogaea oryzae</name>
    <dbReference type="NCBI Taxonomy" id="1295382"/>
    <lineage>
        <taxon>Bacteria</taxon>
        <taxon>Pseudomonadati</taxon>
        <taxon>Pseudomonadota</taxon>
        <taxon>Gammaproteobacteria</taxon>
        <taxon>Methylococcales</taxon>
        <taxon>Methylococcaceae</taxon>
        <taxon>Methylogaea</taxon>
    </lineage>
</organism>
<dbReference type="Proteomes" id="UP000824988">
    <property type="component" value="Chromosome"/>
</dbReference>
<keyword evidence="1" id="KW-0472">Membrane</keyword>
<reference evidence="2" key="1">
    <citation type="submission" date="2019-06" db="EMBL/GenBank/DDBJ databases">
        <title>Complete genome sequence of Methylogaea oryzae strain JCM16910.</title>
        <authorList>
            <person name="Asakawa S."/>
        </authorList>
    </citation>
    <scope>NUCLEOTIDE SEQUENCE</scope>
    <source>
        <strain evidence="2">E10</strain>
    </source>
</reference>
<gene>
    <name evidence="2" type="ORF">MoryE10_07290</name>
</gene>
<keyword evidence="3" id="KW-1185">Reference proteome</keyword>